<reference evidence="2 3" key="1">
    <citation type="journal article" date="2021" name="Nat. Commun.">
        <title>Reductive evolution and unique predatory mode in the CPR bacterium Vampirococcus lugosii.</title>
        <authorList>
            <person name="Moreira D."/>
            <person name="Zivanovic Y."/>
            <person name="Lopez-Archilla A.I."/>
            <person name="Iniesto M."/>
            <person name="Lopez-Garcia P."/>
        </authorList>
    </citation>
    <scope>NUCLEOTIDE SEQUENCE [LARGE SCALE GENOMIC DNA]</scope>
    <source>
        <strain evidence="2">Chiprana</strain>
    </source>
</reference>
<dbReference type="InterPro" id="IPR036887">
    <property type="entry name" value="HTH_APSES_sf"/>
</dbReference>
<gene>
    <name evidence="2" type="ORF">VAMP_119n100</name>
</gene>
<evidence type="ECO:0000313" key="2">
    <source>
        <dbReference type="EMBL" id="MBS8122118.1"/>
    </source>
</evidence>
<evidence type="ECO:0000259" key="1">
    <source>
        <dbReference type="PROSITE" id="PS51301"/>
    </source>
</evidence>
<feature type="domain" description="KilA-N" evidence="1">
    <location>
        <begin position="10"/>
        <end position="133"/>
    </location>
</feature>
<dbReference type="SUPFAM" id="SSF54616">
    <property type="entry name" value="DNA-binding domain of Mlu1-box binding protein MBP1"/>
    <property type="match status" value="1"/>
</dbReference>
<dbReference type="PROSITE" id="PS51301">
    <property type="entry name" value="KILA_N"/>
    <property type="match status" value="1"/>
</dbReference>
<dbReference type="Pfam" id="PF04383">
    <property type="entry name" value="KilA-N"/>
    <property type="match status" value="1"/>
</dbReference>
<dbReference type="InterPro" id="IPR018004">
    <property type="entry name" value="KilA/APSES_HTH"/>
</dbReference>
<protein>
    <submittedName>
        <fullName evidence="2">DNA binding protein, containing KilA-N domain</fullName>
    </submittedName>
</protein>
<proteinExistence type="predicted"/>
<sequence>MKNNIVIYKYSQNGVKYDVSFLNNINNIMINVTDMVKPFGKNIGHFLDDPTRREITYKYCTRNSKSLSINDIDIPMSLNFSNLAKMFPESVNVVRGGLNKQQGTWVHKGIALEIARWLSADFSIWCNDRIEELLRYGYSFLVTTTPNTVQENTKHQVQRNNSKAIAMKNYGFTKDQGNIIKHYRDIMFKLVGVYPNQIVQWAKKNDVPRYIINKGAREILRYINSSVPSMLSLVENIASSTPDYNSSILDELVKYAKDFEPFFKRMIEIGYGDRCELEKAKEYETIKKALYEKNLD</sequence>
<dbReference type="RefSeq" id="WP_213349356.1">
    <property type="nucleotide sequence ID" value="NZ_JAEDAM010000043.1"/>
</dbReference>
<dbReference type="Proteomes" id="UP000680365">
    <property type="component" value="Unassembled WGS sequence"/>
</dbReference>
<dbReference type="SMART" id="SM01252">
    <property type="entry name" value="KilA-N"/>
    <property type="match status" value="1"/>
</dbReference>
<keyword evidence="3" id="KW-1185">Reference proteome</keyword>
<organism evidence="2 3">
    <name type="scientific">Candidatus Vampirococcus lugosii</name>
    <dbReference type="NCBI Taxonomy" id="2789015"/>
    <lineage>
        <taxon>Bacteria</taxon>
        <taxon>Candidatus Absconditibacteriota</taxon>
        <taxon>Vampirococcus</taxon>
    </lineage>
</organism>
<name>A0ABS5QLV2_9BACT</name>
<dbReference type="EMBL" id="JAEDAM010000043">
    <property type="protein sequence ID" value="MBS8122118.1"/>
    <property type="molecule type" value="Genomic_DNA"/>
</dbReference>
<accession>A0ABS5QLV2</accession>
<comment type="caution">
    <text evidence="2">The sequence shown here is derived from an EMBL/GenBank/DDBJ whole genome shotgun (WGS) entry which is preliminary data.</text>
</comment>
<evidence type="ECO:0000313" key="3">
    <source>
        <dbReference type="Proteomes" id="UP000680365"/>
    </source>
</evidence>
<dbReference type="InterPro" id="IPR017880">
    <property type="entry name" value="KilA_N"/>
</dbReference>